<feature type="domain" description="Ribosomal RNA adenine methylase transferase N-terminal" evidence="7">
    <location>
        <begin position="69"/>
        <end position="214"/>
    </location>
</feature>
<dbReference type="InterPro" id="IPR020598">
    <property type="entry name" value="rRNA_Ade_methylase_Trfase_N"/>
</dbReference>
<evidence type="ECO:0000256" key="5">
    <source>
        <dbReference type="ARBA" id="ARBA00022691"/>
    </source>
</evidence>
<evidence type="ECO:0000256" key="6">
    <source>
        <dbReference type="ARBA" id="ARBA00030757"/>
    </source>
</evidence>
<name>A0ABW8D552_9GAMM</name>
<dbReference type="InterPro" id="IPR029063">
    <property type="entry name" value="SAM-dependent_MTases_sf"/>
</dbReference>
<gene>
    <name evidence="8" type="ORF">ACD661_00335</name>
</gene>
<evidence type="ECO:0000313" key="8">
    <source>
        <dbReference type="EMBL" id="MFJ1266996.1"/>
    </source>
</evidence>
<evidence type="ECO:0000313" key="9">
    <source>
        <dbReference type="Proteomes" id="UP001615550"/>
    </source>
</evidence>
<keyword evidence="4" id="KW-0808">Transferase</keyword>
<comment type="caution">
    <text evidence="8">The sequence shown here is derived from an EMBL/GenBank/DDBJ whole genome shotgun (WGS) entry which is preliminary data.</text>
</comment>
<evidence type="ECO:0000256" key="2">
    <source>
        <dbReference type="ARBA" id="ARBA00013346"/>
    </source>
</evidence>
<dbReference type="Proteomes" id="UP001615550">
    <property type="component" value="Unassembled WGS sequence"/>
</dbReference>
<dbReference type="Pfam" id="PF01135">
    <property type="entry name" value="PCMT"/>
    <property type="match status" value="1"/>
</dbReference>
<keyword evidence="5" id="KW-0949">S-adenosyl-L-methionine</keyword>
<sequence length="217" mass="24444">MSYQHARTNMVKQQLRTGDVLEESILSLYDLIPRHEFVPEQYTQFAYSDMQIPLGHGQRMLTPLEEGVILQALELKGTETVLEVGTGSGFFTALLSKLCKQVISVDYYSEFTANAARKLKTHQCDNVELITGDACQGWLEKAPYDIVIFTGALEKLTETHMLQVLPGGKLFAIEGKMPVMKGMLYQLDHQGNWQKSVILETGIPSLIDKLKPKEFTF</sequence>
<evidence type="ECO:0000259" key="7">
    <source>
        <dbReference type="SMART" id="SM00650"/>
    </source>
</evidence>
<dbReference type="SUPFAM" id="SSF53335">
    <property type="entry name" value="S-adenosyl-L-methionine-dependent methyltransferases"/>
    <property type="match status" value="1"/>
</dbReference>
<accession>A0ABW8D552</accession>
<comment type="similarity">
    <text evidence="1">Belongs to the methyltransferase superfamily. L-isoaspartyl/D-aspartyl protein methyltransferase family.</text>
</comment>
<dbReference type="Gene3D" id="3.40.50.150">
    <property type="entry name" value="Vaccinia Virus protein VP39"/>
    <property type="match status" value="1"/>
</dbReference>
<evidence type="ECO:0000256" key="3">
    <source>
        <dbReference type="ARBA" id="ARBA00022603"/>
    </source>
</evidence>
<dbReference type="RefSeq" id="WP_400185470.1">
    <property type="nucleotide sequence ID" value="NZ_JBGORX010000001.1"/>
</dbReference>
<organism evidence="8 9">
    <name type="scientific">Legionella lytica</name>
    <dbReference type="NCBI Taxonomy" id="96232"/>
    <lineage>
        <taxon>Bacteria</taxon>
        <taxon>Pseudomonadati</taxon>
        <taxon>Pseudomonadota</taxon>
        <taxon>Gammaproteobacteria</taxon>
        <taxon>Legionellales</taxon>
        <taxon>Legionellaceae</taxon>
        <taxon>Legionella</taxon>
    </lineage>
</organism>
<dbReference type="PANTHER" id="PTHR11579:SF18">
    <property type="entry name" value="PROTEIN-L-ISOASPARTATE O-METHYLTRANSFERASE"/>
    <property type="match status" value="1"/>
</dbReference>
<keyword evidence="9" id="KW-1185">Reference proteome</keyword>
<evidence type="ECO:0000256" key="1">
    <source>
        <dbReference type="ARBA" id="ARBA00005369"/>
    </source>
</evidence>
<proteinExistence type="inferred from homology"/>
<dbReference type="EMBL" id="JBGORX010000001">
    <property type="protein sequence ID" value="MFJ1266996.1"/>
    <property type="molecule type" value="Genomic_DNA"/>
</dbReference>
<reference evidence="8 9" key="1">
    <citation type="submission" date="2024-08" db="EMBL/GenBank/DDBJ databases">
        <title>Draft Genome Sequence of Legionella lytica strain DSB2004, Isolated From a Fire Sprinkler System.</title>
        <authorList>
            <person name="Everhart A.D."/>
            <person name="Kidane D.T."/>
            <person name="Farone A.L."/>
            <person name="Farone M.B."/>
        </authorList>
    </citation>
    <scope>NUCLEOTIDE SEQUENCE [LARGE SCALE GENOMIC DNA]</scope>
    <source>
        <strain evidence="8 9">DSB2004</strain>
    </source>
</reference>
<dbReference type="InterPro" id="IPR000682">
    <property type="entry name" value="PCMT"/>
</dbReference>
<protein>
    <recommendedName>
        <fullName evidence="2">Protein-L-isoaspartate O-methyltransferase</fullName>
    </recommendedName>
    <alternativeName>
        <fullName evidence="6">Protein L-isoaspartyl methyltransferase</fullName>
    </alternativeName>
</protein>
<keyword evidence="3" id="KW-0489">Methyltransferase</keyword>
<dbReference type="CDD" id="cd02440">
    <property type="entry name" value="AdoMet_MTases"/>
    <property type="match status" value="1"/>
</dbReference>
<dbReference type="SMART" id="SM00650">
    <property type="entry name" value="rADc"/>
    <property type="match status" value="1"/>
</dbReference>
<dbReference type="PANTHER" id="PTHR11579">
    <property type="entry name" value="PROTEIN-L-ISOASPARTATE O-METHYLTRANSFERASE"/>
    <property type="match status" value="1"/>
</dbReference>
<evidence type="ECO:0000256" key="4">
    <source>
        <dbReference type="ARBA" id="ARBA00022679"/>
    </source>
</evidence>